<evidence type="ECO:0000313" key="3">
    <source>
        <dbReference type="Proteomes" id="UP000183203"/>
    </source>
</evidence>
<dbReference type="SUPFAM" id="SSF52266">
    <property type="entry name" value="SGNH hydrolase"/>
    <property type="match status" value="1"/>
</dbReference>
<dbReference type="RefSeq" id="WP_058232999.1">
    <property type="nucleotide sequence ID" value="NZ_FMYG01000006.1"/>
</dbReference>
<dbReference type="Gene3D" id="3.40.50.1110">
    <property type="entry name" value="SGNH hydrolase"/>
    <property type="match status" value="1"/>
</dbReference>
<dbReference type="AlphaFoldDB" id="A0A1G6NXE9"/>
<dbReference type="Gene3D" id="2.60.40.10">
    <property type="entry name" value="Immunoglobulins"/>
    <property type="match status" value="1"/>
</dbReference>
<gene>
    <name evidence="2" type="ORF">SAMN05216418_2869</name>
</gene>
<protein>
    <recommendedName>
        <fullName evidence="1">Major tropism determinant N-terminal domain-containing protein</fullName>
    </recommendedName>
</protein>
<dbReference type="Proteomes" id="UP000183203">
    <property type="component" value="Unassembled WGS sequence"/>
</dbReference>
<evidence type="ECO:0000259" key="1">
    <source>
        <dbReference type="Pfam" id="PF18454"/>
    </source>
</evidence>
<dbReference type="GO" id="GO:0016020">
    <property type="term" value="C:membrane"/>
    <property type="evidence" value="ECO:0007669"/>
    <property type="project" value="InterPro"/>
</dbReference>
<name>A0A1G6NXE9_9MICO</name>
<dbReference type="GO" id="GO:0005509">
    <property type="term" value="F:calcium ion binding"/>
    <property type="evidence" value="ECO:0007669"/>
    <property type="project" value="InterPro"/>
</dbReference>
<proteinExistence type="predicted"/>
<evidence type="ECO:0000313" key="2">
    <source>
        <dbReference type="EMBL" id="SDC71907.1"/>
    </source>
</evidence>
<dbReference type="EMBL" id="FMYG01000006">
    <property type="protein sequence ID" value="SDC71907.1"/>
    <property type="molecule type" value="Genomic_DNA"/>
</dbReference>
<dbReference type="STRING" id="993073.AS029_12940"/>
<dbReference type="OrthoDB" id="4486012at2"/>
<dbReference type="SUPFAM" id="SSF49313">
    <property type="entry name" value="Cadherin-like"/>
    <property type="match status" value="1"/>
</dbReference>
<dbReference type="SUPFAM" id="SSF69349">
    <property type="entry name" value="Phage fibre proteins"/>
    <property type="match status" value="1"/>
</dbReference>
<feature type="domain" description="Major tropism determinant N-terminal" evidence="1">
    <location>
        <begin position="6"/>
        <end position="43"/>
    </location>
</feature>
<dbReference type="Gene3D" id="2.10.10.30">
    <property type="match status" value="1"/>
</dbReference>
<dbReference type="InterPro" id="IPR013783">
    <property type="entry name" value="Ig-like_fold"/>
</dbReference>
<dbReference type="InterPro" id="IPR015919">
    <property type="entry name" value="Cadherin-like_sf"/>
</dbReference>
<dbReference type="GO" id="GO:0005975">
    <property type="term" value="P:carbohydrate metabolic process"/>
    <property type="evidence" value="ECO:0007669"/>
    <property type="project" value="UniProtKB-ARBA"/>
</dbReference>
<reference evidence="2 3" key="1">
    <citation type="submission" date="2016-09" db="EMBL/GenBank/DDBJ databases">
        <authorList>
            <person name="Capua I."/>
            <person name="De Benedictis P."/>
            <person name="Joannis T."/>
            <person name="Lombin L.H."/>
            <person name="Cattoli G."/>
        </authorList>
    </citation>
    <scope>NUCLEOTIDE SEQUENCE [LARGE SCALE GENOMIC DNA]</scope>
    <source>
        <strain evidence="2 3">NIO-1002</strain>
    </source>
</reference>
<dbReference type="InterPro" id="IPR041352">
    <property type="entry name" value="Mtd_N"/>
</dbReference>
<dbReference type="Pfam" id="PF18454">
    <property type="entry name" value="Mtd_N"/>
    <property type="match status" value="1"/>
</dbReference>
<organism evidence="2 3">
    <name type="scientific">Microbacterium enclense</name>
    <dbReference type="NCBI Taxonomy" id="993073"/>
    <lineage>
        <taxon>Bacteria</taxon>
        <taxon>Bacillati</taxon>
        <taxon>Actinomycetota</taxon>
        <taxon>Actinomycetes</taxon>
        <taxon>Micrococcales</taxon>
        <taxon>Microbacteriaceae</taxon>
        <taxon>Microbacterium</taxon>
    </lineage>
</organism>
<dbReference type="InterPro" id="IPR036514">
    <property type="entry name" value="SGNH_hydro_sf"/>
</dbReference>
<accession>A0A1G6NXE9</accession>
<sequence length="705" mass="71894">MALAQIILRRGTAAEWATSNPVLAAGEFGYDTTSKRAKVGDGQNAWSALQWVTMSNADVVRLEDAAKQVAEASATTDQITVGLLNNKQSATYIKTAALIDELGGGADPTPVLAILQVGDSLTENWGSNNNNIELKNAYGAANVLSIGKGGQTSPQIAARQGGVPAMLTVAGGKIPASGSVGVTPDANLFYMNAATGTWSQAGTLAGVPGTLLLTKTSGGVYTYTFTRTTAGAEVATPAPTPFRTGFDWRDRIMTVCIGRNDFKTSTPQQIVDRIRAIIEWNRSDPSQHIVLSIPPSNAETPGSADRALLDAANAAIKAAFPRQWVDWAGYLTSALTLQQAGITPTSQDTTDIGNGIVPTSFRGDALHYNAVAYDVINALVLAEFAARGVGTYSGGGGTGVAPSFTTASPLPGMTVGTPVNVPIATDGTAPVTVSVVSGMPNGLTYSSGAITGTATAAGTANIVLRAANAYGTVDKTFTVTIAAASSALHGYGLTDATHRYAGVRLPAIDAAATPWPDSIGTLDLAHSGTTMKVGSGPGGVDKSFDTPKTTTASNTQRVFNTTGDNTVRTIAVVVNNRTPAAVAHGIVSIGAGFLSLTRGANGAFAAAATGISSVPQQTVDAGWRVAFAWYNPSTGELGLDATGTAATTSGTRGSATSTTLAVGGGATASIDIGVAEVLLWDRVLSESERATVRAALAQHYPAITV</sequence>